<dbReference type="AlphaFoldDB" id="A0A074ZKG9"/>
<dbReference type="CTD" id="20322536"/>
<keyword evidence="2" id="KW-1185">Reference proteome</keyword>
<name>A0A074ZKG9_OPIVI</name>
<accession>A0A074ZKG9</accession>
<reference evidence="1 2" key="1">
    <citation type="submission" date="2013-11" db="EMBL/GenBank/DDBJ databases">
        <title>Opisthorchis viverrini - life in the bile duct.</title>
        <authorList>
            <person name="Young N.D."/>
            <person name="Nagarajan N."/>
            <person name="Lin S.J."/>
            <person name="Korhonen P.K."/>
            <person name="Jex A.R."/>
            <person name="Hall R.S."/>
            <person name="Safavi-Hemami H."/>
            <person name="Kaewkong W."/>
            <person name="Bertrand D."/>
            <person name="Gao S."/>
            <person name="Seet Q."/>
            <person name="Wongkham S."/>
            <person name="Teh B.T."/>
            <person name="Wongkham C."/>
            <person name="Intapan P.M."/>
            <person name="Maleewong W."/>
            <person name="Yang X."/>
            <person name="Hu M."/>
            <person name="Wang Z."/>
            <person name="Hofmann A."/>
            <person name="Sternberg P.W."/>
            <person name="Tan P."/>
            <person name="Wang J."/>
            <person name="Gasser R.B."/>
        </authorList>
    </citation>
    <scope>NUCLEOTIDE SEQUENCE [LARGE SCALE GENOMIC DNA]</scope>
</reference>
<evidence type="ECO:0000313" key="1">
    <source>
        <dbReference type="EMBL" id="KER23855.1"/>
    </source>
</evidence>
<dbReference type="GeneID" id="20322536"/>
<dbReference type="EMBL" id="KL596832">
    <property type="protein sequence ID" value="KER23855.1"/>
    <property type="molecule type" value="Genomic_DNA"/>
</dbReference>
<organism evidence="1 2">
    <name type="scientific">Opisthorchis viverrini</name>
    <name type="common">Southeast Asian liver fluke</name>
    <dbReference type="NCBI Taxonomy" id="6198"/>
    <lineage>
        <taxon>Eukaryota</taxon>
        <taxon>Metazoa</taxon>
        <taxon>Spiralia</taxon>
        <taxon>Lophotrochozoa</taxon>
        <taxon>Platyhelminthes</taxon>
        <taxon>Trematoda</taxon>
        <taxon>Digenea</taxon>
        <taxon>Opisthorchiida</taxon>
        <taxon>Opisthorchiata</taxon>
        <taxon>Opisthorchiidae</taxon>
        <taxon>Opisthorchis</taxon>
    </lineage>
</organism>
<protein>
    <submittedName>
        <fullName evidence="1">Uncharacterized protein</fullName>
    </submittedName>
</protein>
<dbReference type="Proteomes" id="UP000054324">
    <property type="component" value="Unassembled WGS sequence"/>
</dbReference>
<dbReference type="KEGG" id="ovi:T265_08357"/>
<sequence>MRLDNHTVTLKILGDENNEQPKHQECHTSNGYWEQLTSGFTNARGQFGEAGGFGEYSSDEWMRDRCSTRGIVDILDTGKAKSELARCSVSSMLSPLRSYGYWDLAHVTDSTYTRTTTRNLRRYSTLPTQNGSPQRVLSFATASAKIGEELRALSRNRSALISPLNPSSFRIDNHWPSELTAFTTSANRLTHTLVRVWTQNRTYTAHACNLAS</sequence>
<gene>
    <name evidence="1" type="ORF">T265_08357</name>
</gene>
<dbReference type="RefSeq" id="XP_009172397.1">
    <property type="nucleotide sequence ID" value="XM_009174133.1"/>
</dbReference>
<proteinExistence type="predicted"/>
<evidence type="ECO:0000313" key="2">
    <source>
        <dbReference type="Proteomes" id="UP000054324"/>
    </source>
</evidence>